<dbReference type="InterPro" id="IPR043128">
    <property type="entry name" value="Rev_trsase/Diguanyl_cyclase"/>
</dbReference>
<reference evidence="3 4" key="1">
    <citation type="submission" date="2018-05" db="EMBL/GenBank/DDBJ databases">
        <title>A metagenomic window into the 2 km-deep terrestrial subsurface aquifer revealed taxonomically and functionally diverse microbial community comprising novel uncultured bacterial lineages.</title>
        <authorList>
            <person name="Kadnikov V.V."/>
            <person name="Mardanov A.V."/>
            <person name="Beletsky A.V."/>
            <person name="Banks D."/>
            <person name="Pimenov N.V."/>
            <person name="Frank Y.A."/>
            <person name="Karnachuk O.V."/>
            <person name="Ravin N.V."/>
        </authorList>
    </citation>
    <scope>NUCLEOTIDE SEQUENCE [LARGE SCALE GENOMIC DNA]</scope>
    <source>
        <strain evidence="3">BY5</strain>
    </source>
</reference>
<dbReference type="EMBL" id="QOQW01000003">
    <property type="protein sequence ID" value="RCK81002.1"/>
    <property type="molecule type" value="Genomic_DNA"/>
</dbReference>
<sequence length="420" mass="45963">MKSRLPSQTAYLFGNLVILCLLLLGLWRGQPVWDTTLRLPNLLLILVILNTVMIFREGWPDRGSTRRGRGRADHDLAPWRRFLAAPGLADDRLLPGALDLLLSHTPWTGLVLVLFEESGVGSQLAATGAVPPQLAGLRWSLRKGELIVRHPGNLGEETIPGWEAALGPRRFRSTVTVLALTLIPLHLVGGRRGLLAAVAGPRRVDDLAMGNRYDARPGPATVALFLEAVLDLHFTRAQAGEGKFLDPHTGLLRYDSFREAFETEIERSERYNQSMTLLRLALVPFDEYPEAVREAYVKGVAAALRASLRRLDVMFCGKEPGHFVAILTETNAEIARLVAGRVLSAFQKQMQGKEAPREHRARLHIGFATYPSDATHDAGLLEKAEEALAAAKSRDVPVLAYGALLSTGPDEADGAARGKP</sequence>
<dbReference type="Proteomes" id="UP000252355">
    <property type="component" value="Unassembled WGS sequence"/>
</dbReference>
<keyword evidence="1" id="KW-1133">Transmembrane helix</keyword>
<comment type="caution">
    <text evidence="3">The sequence shown here is derived from an EMBL/GenBank/DDBJ whole genome shotgun (WGS) entry which is preliminary data.</text>
</comment>
<dbReference type="PROSITE" id="PS50887">
    <property type="entry name" value="GGDEF"/>
    <property type="match status" value="1"/>
</dbReference>
<keyword evidence="1" id="KW-0812">Transmembrane</keyword>
<proteinExistence type="predicted"/>
<dbReference type="InterPro" id="IPR029787">
    <property type="entry name" value="Nucleotide_cyclase"/>
</dbReference>
<organism evidence="3 4">
    <name type="scientific">Candidatus Ozemobacter sibiricus</name>
    <dbReference type="NCBI Taxonomy" id="2268124"/>
    <lineage>
        <taxon>Bacteria</taxon>
        <taxon>Candidatus Ozemobacteria</taxon>
        <taxon>Candidatus Ozemobacterales</taxon>
        <taxon>Candidatus Ozemobacteraceae</taxon>
        <taxon>Candidatus Ozemobacter</taxon>
    </lineage>
</organism>
<evidence type="ECO:0000313" key="3">
    <source>
        <dbReference type="EMBL" id="RCK81002.1"/>
    </source>
</evidence>
<dbReference type="NCBIfam" id="TIGR00254">
    <property type="entry name" value="GGDEF"/>
    <property type="match status" value="1"/>
</dbReference>
<dbReference type="Pfam" id="PF00990">
    <property type="entry name" value="GGDEF"/>
    <property type="match status" value="1"/>
</dbReference>
<keyword evidence="1" id="KW-0472">Membrane</keyword>
<evidence type="ECO:0000256" key="1">
    <source>
        <dbReference type="SAM" id="Phobius"/>
    </source>
</evidence>
<dbReference type="SUPFAM" id="SSF55073">
    <property type="entry name" value="Nucleotide cyclase"/>
    <property type="match status" value="1"/>
</dbReference>
<protein>
    <submittedName>
        <fullName evidence="3">GGDEF domain protein</fullName>
    </submittedName>
</protein>
<dbReference type="AlphaFoldDB" id="A0A367ZUG0"/>
<dbReference type="SMART" id="SM00267">
    <property type="entry name" value="GGDEF"/>
    <property type="match status" value="1"/>
</dbReference>
<evidence type="ECO:0000259" key="2">
    <source>
        <dbReference type="PROSITE" id="PS50887"/>
    </source>
</evidence>
<feature type="transmembrane region" description="Helical" evidence="1">
    <location>
        <begin position="9"/>
        <end position="27"/>
    </location>
</feature>
<dbReference type="Gene3D" id="3.30.70.270">
    <property type="match status" value="1"/>
</dbReference>
<gene>
    <name evidence="3" type="ORF">OZSIB_2379</name>
</gene>
<feature type="transmembrane region" description="Helical" evidence="1">
    <location>
        <begin position="39"/>
        <end position="59"/>
    </location>
</feature>
<evidence type="ECO:0000313" key="4">
    <source>
        <dbReference type="Proteomes" id="UP000252355"/>
    </source>
</evidence>
<name>A0A367ZUG0_9BACT</name>
<feature type="domain" description="GGDEF" evidence="2">
    <location>
        <begin position="276"/>
        <end position="404"/>
    </location>
</feature>
<accession>A0A367ZUG0</accession>
<dbReference type="InterPro" id="IPR000160">
    <property type="entry name" value="GGDEF_dom"/>
</dbReference>